<dbReference type="GO" id="GO:0005737">
    <property type="term" value="C:cytoplasm"/>
    <property type="evidence" value="ECO:0007669"/>
    <property type="project" value="TreeGrafter"/>
</dbReference>
<evidence type="ECO:0000256" key="4">
    <source>
        <dbReference type="ARBA" id="ARBA00023002"/>
    </source>
</evidence>
<dbReference type="InterPro" id="IPR023753">
    <property type="entry name" value="FAD/NAD-binding_dom"/>
</dbReference>
<organism evidence="6 7">
    <name type="scientific">Actinotalea fermentans</name>
    <dbReference type="NCBI Taxonomy" id="43671"/>
    <lineage>
        <taxon>Bacteria</taxon>
        <taxon>Bacillati</taxon>
        <taxon>Actinomycetota</taxon>
        <taxon>Actinomycetes</taxon>
        <taxon>Micrococcales</taxon>
        <taxon>Cellulomonadaceae</taxon>
        <taxon>Actinotalea</taxon>
    </lineage>
</organism>
<evidence type="ECO:0000313" key="7">
    <source>
        <dbReference type="Proteomes" id="UP000321484"/>
    </source>
</evidence>
<evidence type="ECO:0000256" key="2">
    <source>
        <dbReference type="ARBA" id="ARBA00022630"/>
    </source>
</evidence>
<dbReference type="GO" id="GO:0050660">
    <property type="term" value="F:flavin adenine dinucleotide binding"/>
    <property type="evidence" value="ECO:0007669"/>
    <property type="project" value="TreeGrafter"/>
</dbReference>
<dbReference type="SUPFAM" id="SSF51905">
    <property type="entry name" value="FAD/NAD(P)-binding domain"/>
    <property type="match status" value="1"/>
</dbReference>
<dbReference type="GO" id="GO:0004174">
    <property type="term" value="F:electron-transferring-flavoprotein dehydrogenase activity"/>
    <property type="evidence" value="ECO:0007669"/>
    <property type="project" value="TreeGrafter"/>
</dbReference>
<keyword evidence="4" id="KW-0560">Oxidoreductase</keyword>
<dbReference type="PRINTS" id="PR00368">
    <property type="entry name" value="FADPNR"/>
</dbReference>
<name>A0A511Z1I3_9CELL</name>
<dbReference type="Proteomes" id="UP000321484">
    <property type="component" value="Unassembled WGS sequence"/>
</dbReference>
<proteinExistence type="inferred from homology"/>
<evidence type="ECO:0000259" key="5">
    <source>
        <dbReference type="Pfam" id="PF07992"/>
    </source>
</evidence>
<comment type="similarity">
    <text evidence="1">Belongs to the FAD-dependent oxidoreductase family.</text>
</comment>
<dbReference type="PANTHER" id="PTHR43735">
    <property type="entry name" value="APOPTOSIS-INDUCING FACTOR 1"/>
    <property type="match status" value="1"/>
</dbReference>
<dbReference type="EMBL" id="BJYK01000010">
    <property type="protein sequence ID" value="GEN81309.1"/>
    <property type="molecule type" value="Genomic_DNA"/>
</dbReference>
<feature type="domain" description="FAD/NAD(P)-binding" evidence="5">
    <location>
        <begin position="3"/>
        <end position="286"/>
    </location>
</feature>
<dbReference type="PRINTS" id="PR00469">
    <property type="entry name" value="PNDRDTASEII"/>
</dbReference>
<evidence type="ECO:0000313" key="6">
    <source>
        <dbReference type="EMBL" id="GEN81309.1"/>
    </source>
</evidence>
<keyword evidence="7" id="KW-1185">Reference proteome</keyword>
<protein>
    <recommendedName>
        <fullName evidence="5">FAD/NAD(P)-binding domain-containing protein</fullName>
    </recommendedName>
</protein>
<dbReference type="AlphaFoldDB" id="A0A511Z1I3"/>
<comment type="caution">
    <text evidence="6">The sequence shown here is derived from an EMBL/GenBank/DDBJ whole genome shotgun (WGS) entry which is preliminary data.</text>
</comment>
<dbReference type="RefSeq" id="WP_034247425.1">
    <property type="nucleotide sequence ID" value="NZ_BJYK01000010.1"/>
</dbReference>
<dbReference type="Pfam" id="PF07992">
    <property type="entry name" value="Pyr_redox_2"/>
    <property type="match status" value="1"/>
</dbReference>
<reference evidence="6 7" key="1">
    <citation type="submission" date="2019-07" db="EMBL/GenBank/DDBJ databases">
        <title>Whole genome shotgun sequence of Actinotalea fermentans NBRC 105374.</title>
        <authorList>
            <person name="Hosoyama A."/>
            <person name="Uohara A."/>
            <person name="Ohji S."/>
            <person name="Ichikawa N."/>
        </authorList>
    </citation>
    <scope>NUCLEOTIDE SEQUENCE [LARGE SCALE GENOMIC DNA]</scope>
    <source>
        <strain evidence="6 7">NBRC 105374</strain>
    </source>
</reference>
<keyword evidence="3" id="KW-0274">FAD</keyword>
<evidence type="ECO:0000256" key="1">
    <source>
        <dbReference type="ARBA" id="ARBA00006442"/>
    </source>
</evidence>
<keyword evidence="2" id="KW-0285">Flavoprotein</keyword>
<gene>
    <name evidence="6" type="ORF">AFE02nite_30430</name>
</gene>
<sequence>MARVVVVGGGYGGASVAKRLDDVADVVLVEPKDAFVHSSAALRAVVDPAWQDRVFYPYDQLLTRGRVVRDWARRVSPTRVDLSPYESVRPDYLVLATGTAYPFPAKFLEDESAVAVARLQRLRDDLARCERVLVVGGGPVGLELAGELTSAFPDLAVTVVDEAEDVLTAGDFLPELRTAVRGQLAERGVDFLTGARLAYLPPIDVGTYEPFTVETTDRSQVRAQMWFRCFGSRPQTGYVDEDLAAARRPDGRLRVTEYLTVVGQDTVFAVGDITDVPESKRASAAAEHALVVAQNITDLIAGRRPSARYRAADERIVLPLGPQGGASQLGVPGGGREVVGPEQTSQIKGADLFSTAVAELFGRA</sequence>
<evidence type="ECO:0000256" key="3">
    <source>
        <dbReference type="ARBA" id="ARBA00022827"/>
    </source>
</evidence>
<accession>A0A511Z1I3</accession>
<dbReference type="OrthoDB" id="3248171at2"/>
<dbReference type="PANTHER" id="PTHR43735:SF3">
    <property type="entry name" value="FERROPTOSIS SUPPRESSOR PROTEIN 1"/>
    <property type="match status" value="1"/>
</dbReference>
<dbReference type="Gene3D" id="3.50.50.100">
    <property type="match status" value="1"/>
</dbReference>
<dbReference type="InterPro" id="IPR036188">
    <property type="entry name" value="FAD/NAD-bd_sf"/>
</dbReference>